<dbReference type="Pfam" id="PF00379">
    <property type="entry name" value="Chitin_bind_4"/>
    <property type="match status" value="1"/>
</dbReference>
<dbReference type="InterPro" id="IPR029070">
    <property type="entry name" value="Chitinase_insertion_sf"/>
</dbReference>
<evidence type="ECO:0000256" key="1">
    <source>
        <dbReference type="PROSITE-ProRule" id="PRU00497"/>
    </source>
</evidence>
<dbReference type="PANTHER" id="PTHR10380">
    <property type="entry name" value="CUTICLE PROTEIN"/>
    <property type="match status" value="1"/>
</dbReference>
<reference evidence="3" key="1">
    <citation type="journal article" date="2020" name="Cell">
        <title>Large-Scale Comparative Analyses of Tick Genomes Elucidate Their Genetic Diversity and Vector Capacities.</title>
        <authorList>
            <consortium name="Tick Genome and Microbiome Consortium (TIGMIC)"/>
            <person name="Jia N."/>
            <person name="Wang J."/>
            <person name="Shi W."/>
            <person name="Du L."/>
            <person name="Sun Y."/>
            <person name="Zhan W."/>
            <person name="Jiang J.F."/>
            <person name="Wang Q."/>
            <person name="Zhang B."/>
            <person name="Ji P."/>
            <person name="Bell-Sakyi L."/>
            <person name="Cui X.M."/>
            <person name="Yuan T.T."/>
            <person name="Jiang B.G."/>
            <person name="Yang W.F."/>
            <person name="Lam T.T."/>
            <person name="Chang Q.C."/>
            <person name="Ding S.J."/>
            <person name="Wang X.J."/>
            <person name="Zhu J.G."/>
            <person name="Ruan X.D."/>
            <person name="Zhao L."/>
            <person name="Wei J.T."/>
            <person name="Ye R.Z."/>
            <person name="Que T.C."/>
            <person name="Du C.H."/>
            <person name="Zhou Y.H."/>
            <person name="Cheng J.X."/>
            <person name="Dai P.F."/>
            <person name="Guo W.B."/>
            <person name="Han X.H."/>
            <person name="Huang E.J."/>
            <person name="Li L.F."/>
            <person name="Wei W."/>
            <person name="Gao Y.C."/>
            <person name="Liu J.Z."/>
            <person name="Shao H.Z."/>
            <person name="Wang X."/>
            <person name="Wang C.C."/>
            <person name="Yang T.C."/>
            <person name="Huo Q.B."/>
            <person name="Li W."/>
            <person name="Chen H.Y."/>
            <person name="Chen S.E."/>
            <person name="Zhou L.G."/>
            <person name="Ni X.B."/>
            <person name="Tian J.H."/>
            <person name="Sheng Y."/>
            <person name="Liu T."/>
            <person name="Pan Y.S."/>
            <person name="Xia L.Y."/>
            <person name="Li J."/>
            <person name="Zhao F."/>
            <person name="Cao W.C."/>
        </authorList>
    </citation>
    <scope>NUCLEOTIDE SEQUENCE</scope>
    <source>
        <strain evidence="3">Rmic-2018</strain>
    </source>
</reference>
<dbReference type="InterPro" id="IPR000618">
    <property type="entry name" value="Insect_cuticle"/>
</dbReference>
<dbReference type="Proteomes" id="UP000821866">
    <property type="component" value="Unassembled WGS sequence"/>
</dbReference>
<keyword evidence="1" id="KW-0193">Cuticle</keyword>
<keyword evidence="4" id="KW-1185">Reference proteome</keyword>
<gene>
    <name evidence="3" type="ORF">HPB51_027564</name>
</gene>
<protein>
    <recommendedName>
        <fullName evidence="5">SAP domain-containing protein</fullName>
    </recommendedName>
</protein>
<dbReference type="EMBL" id="JABSTU010004142">
    <property type="protein sequence ID" value="KAH7964197.1"/>
    <property type="molecule type" value="Genomic_DNA"/>
</dbReference>
<accession>A0A9J6CZR3</accession>
<name>A0A9J6CZR3_RHIMP</name>
<comment type="caution">
    <text evidence="3">The sequence shown here is derived from an EMBL/GenBank/DDBJ whole genome shotgun (WGS) entry which is preliminary data.</text>
</comment>
<dbReference type="PANTHER" id="PTHR10380:SF235">
    <property type="entry name" value="CUTICULAR PROTEIN 73D, ISOFORM B"/>
    <property type="match status" value="1"/>
</dbReference>
<dbReference type="Gene3D" id="3.10.50.10">
    <property type="match status" value="1"/>
</dbReference>
<feature type="compositionally biased region" description="Pro residues" evidence="2">
    <location>
        <begin position="72"/>
        <end position="82"/>
    </location>
</feature>
<evidence type="ECO:0000313" key="3">
    <source>
        <dbReference type="EMBL" id="KAH7964197.1"/>
    </source>
</evidence>
<dbReference type="VEuPathDB" id="VectorBase:LOC119185269"/>
<evidence type="ECO:0008006" key="5">
    <source>
        <dbReference type="Google" id="ProtNLM"/>
    </source>
</evidence>
<organism evidence="3 4">
    <name type="scientific">Rhipicephalus microplus</name>
    <name type="common">Cattle tick</name>
    <name type="synonym">Boophilus microplus</name>
    <dbReference type="NCBI Taxonomy" id="6941"/>
    <lineage>
        <taxon>Eukaryota</taxon>
        <taxon>Metazoa</taxon>
        <taxon>Ecdysozoa</taxon>
        <taxon>Arthropoda</taxon>
        <taxon>Chelicerata</taxon>
        <taxon>Arachnida</taxon>
        <taxon>Acari</taxon>
        <taxon>Parasitiformes</taxon>
        <taxon>Ixodida</taxon>
        <taxon>Ixodoidea</taxon>
        <taxon>Ixodidae</taxon>
        <taxon>Rhipicephalinae</taxon>
        <taxon>Rhipicephalus</taxon>
        <taxon>Boophilus</taxon>
    </lineage>
</organism>
<feature type="region of interest" description="Disordered" evidence="2">
    <location>
        <begin position="34"/>
        <end position="88"/>
    </location>
</feature>
<dbReference type="GO" id="GO:0062129">
    <property type="term" value="C:chitin-based extracellular matrix"/>
    <property type="evidence" value="ECO:0007669"/>
    <property type="project" value="TreeGrafter"/>
</dbReference>
<dbReference type="AlphaFoldDB" id="A0A9J6CZR3"/>
<sequence>MADEKNLAPLQQEVRQLQQLLQAQKQVILNQEQQLREQQQRNENGALSSDDHAPPHLIHAPKTSLQQSVPSRAPPLLRPPPTRTRQDVNLPSCMRRRKRRHAVHRLGTPKRPSSKAVFTALDHSTMANATKKQLVDERRARGLRCSGRKDELIARNFQNERPHAQEFQLFLACVAARAIAQNSQQTTVGYQDPGYGRPIGPAVGTPYQGYADFAGPPQPYSTNYDIVDELGNRQYRSEQGDANNVKTGSYGYTDVYGLYRRVNYVADANGFRATVDTNEPGTAPGASADVVFNAAPVVPPVPGGTAASAGFGAARYGAPGYGARASIPGYNNGYGRYGAYGAPGAYGGYGGYGPTAVANGAYGYGGYGRSGYASYGQGLGGYGNGGYARPNGYGSAFGTGRYGAAGYGGFAAGYPGYRRR</sequence>
<dbReference type="GO" id="GO:0008010">
    <property type="term" value="F:structural constituent of chitin-based larval cuticle"/>
    <property type="evidence" value="ECO:0007669"/>
    <property type="project" value="TreeGrafter"/>
</dbReference>
<reference evidence="3" key="2">
    <citation type="submission" date="2021-09" db="EMBL/GenBank/DDBJ databases">
        <authorList>
            <person name="Jia N."/>
            <person name="Wang J."/>
            <person name="Shi W."/>
            <person name="Du L."/>
            <person name="Sun Y."/>
            <person name="Zhan W."/>
            <person name="Jiang J."/>
            <person name="Wang Q."/>
            <person name="Zhang B."/>
            <person name="Ji P."/>
            <person name="Sakyi L.B."/>
            <person name="Cui X."/>
            <person name="Yuan T."/>
            <person name="Jiang B."/>
            <person name="Yang W."/>
            <person name="Lam T.T.-Y."/>
            <person name="Chang Q."/>
            <person name="Ding S."/>
            <person name="Wang X."/>
            <person name="Zhu J."/>
            <person name="Ruan X."/>
            <person name="Zhao L."/>
            <person name="Wei J."/>
            <person name="Que T."/>
            <person name="Du C."/>
            <person name="Cheng J."/>
            <person name="Dai P."/>
            <person name="Han X."/>
            <person name="Huang E."/>
            <person name="Gao Y."/>
            <person name="Liu J."/>
            <person name="Shao H."/>
            <person name="Ye R."/>
            <person name="Li L."/>
            <person name="Wei W."/>
            <person name="Wang X."/>
            <person name="Wang C."/>
            <person name="Huo Q."/>
            <person name="Li W."/>
            <person name="Guo W."/>
            <person name="Chen H."/>
            <person name="Chen S."/>
            <person name="Zhou L."/>
            <person name="Zhou L."/>
            <person name="Ni X."/>
            <person name="Tian J."/>
            <person name="Zhou Y."/>
            <person name="Sheng Y."/>
            <person name="Liu T."/>
            <person name="Pan Y."/>
            <person name="Xia L."/>
            <person name="Li J."/>
            <person name="Zhao F."/>
            <person name="Cao W."/>
        </authorList>
    </citation>
    <scope>NUCLEOTIDE SEQUENCE</scope>
    <source>
        <strain evidence="3">Rmic-2018</strain>
        <tissue evidence="3">Larvae</tissue>
    </source>
</reference>
<dbReference type="InterPro" id="IPR050468">
    <property type="entry name" value="Cuticle_Struct_Prot"/>
</dbReference>
<dbReference type="PROSITE" id="PS51155">
    <property type="entry name" value="CHIT_BIND_RR_2"/>
    <property type="match status" value="1"/>
</dbReference>
<proteinExistence type="predicted"/>
<evidence type="ECO:0000313" key="4">
    <source>
        <dbReference type="Proteomes" id="UP000821866"/>
    </source>
</evidence>
<evidence type="ECO:0000256" key="2">
    <source>
        <dbReference type="SAM" id="MobiDB-lite"/>
    </source>
</evidence>